<organism evidence="6 7">
    <name type="scientific">Skermanella aerolata</name>
    <dbReference type="NCBI Taxonomy" id="393310"/>
    <lineage>
        <taxon>Bacteria</taxon>
        <taxon>Pseudomonadati</taxon>
        <taxon>Pseudomonadota</taxon>
        <taxon>Alphaproteobacteria</taxon>
        <taxon>Rhodospirillales</taxon>
        <taxon>Azospirillaceae</taxon>
        <taxon>Skermanella</taxon>
    </lineage>
</organism>
<evidence type="ECO:0000256" key="1">
    <source>
        <dbReference type="ARBA" id="ARBA00004196"/>
    </source>
</evidence>
<dbReference type="AlphaFoldDB" id="A0A512DKW7"/>
<evidence type="ECO:0000313" key="6">
    <source>
        <dbReference type="EMBL" id="GEO37123.1"/>
    </source>
</evidence>
<dbReference type="OrthoDB" id="9807134at2"/>
<dbReference type="PANTHER" id="PTHR35936">
    <property type="entry name" value="MEMBRANE-BOUND LYTIC MUREIN TRANSGLYCOSYLASE F"/>
    <property type="match status" value="1"/>
</dbReference>
<dbReference type="Pfam" id="PF00497">
    <property type="entry name" value="SBP_bac_3"/>
    <property type="match status" value="1"/>
</dbReference>
<reference evidence="6 7" key="1">
    <citation type="submission" date="2019-07" db="EMBL/GenBank/DDBJ databases">
        <title>Whole genome shotgun sequence of Skermanella aerolata NBRC 106429.</title>
        <authorList>
            <person name="Hosoyama A."/>
            <person name="Uohara A."/>
            <person name="Ohji S."/>
            <person name="Ichikawa N."/>
        </authorList>
    </citation>
    <scope>NUCLEOTIDE SEQUENCE [LARGE SCALE GENOMIC DNA]</scope>
    <source>
        <strain evidence="6 7">NBRC 106429</strain>
    </source>
</reference>
<dbReference type="RefSeq" id="WP_044433908.1">
    <property type="nucleotide sequence ID" value="NZ_BJYZ01000004.1"/>
</dbReference>
<feature type="domain" description="Solute-binding protein family 3/N-terminal" evidence="5">
    <location>
        <begin position="22"/>
        <end position="245"/>
    </location>
</feature>
<dbReference type="PANTHER" id="PTHR35936:SF17">
    <property type="entry name" value="ARGININE-BINDING EXTRACELLULAR PROTEIN ARTP"/>
    <property type="match status" value="1"/>
</dbReference>
<evidence type="ECO:0000259" key="5">
    <source>
        <dbReference type="SMART" id="SM00062"/>
    </source>
</evidence>
<dbReference type="Gene3D" id="3.40.190.10">
    <property type="entry name" value="Periplasmic binding protein-like II"/>
    <property type="match status" value="2"/>
</dbReference>
<name>A0A512DKW7_9PROT</name>
<evidence type="ECO:0000256" key="3">
    <source>
        <dbReference type="ARBA" id="ARBA00022729"/>
    </source>
</evidence>
<dbReference type="InterPro" id="IPR018313">
    <property type="entry name" value="SBP_3_CS"/>
</dbReference>
<dbReference type="SMART" id="SM00062">
    <property type="entry name" value="PBPb"/>
    <property type="match status" value="1"/>
</dbReference>
<dbReference type="SUPFAM" id="SSF53850">
    <property type="entry name" value="Periplasmic binding protein-like II"/>
    <property type="match status" value="1"/>
</dbReference>
<dbReference type="InterPro" id="IPR001638">
    <property type="entry name" value="Solute-binding_3/MltF_N"/>
</dbReference>
<dbReference type="EMBL" id="BJYZ01000004">
    <property type="protein sequence ID" value="GEO37123.1"/>
    <property type="molecule type" value="Genomic_DNA"/>
</dbReference>
<dbReference type="PROSITE" id="PS01039">
    <property type="entry name" value="SBP_BACTERIAL_3"/>
    <property type="match status" value="1"/>
</dbReference>
<keyword evidence="7" id="KW-1185">Reference proteome</keyword>
<keyword evidence="3" id="KW-0732">Signal</keyword>
<dbReference type="Proteomes" id="UP000321523">
    <property type="component" value="Unassembled WGS sequence"/>
</dbReference>
<accession>A0A512DKW7</accession>
<evidence type="ECO:0000256" key="2">
    <source>
        <dbReference type="ARBA" id="ARBA00010333"/>
    </source>
</evidence>
<evidence type="ECO:0000313" key="7">
    <source>
        <dbReference type="Proteomes" id="UP000321523"/>
    </source>
</evidence>
<dbReference type="GO" id="GO:0030313">
    <property type="term" value="C:cell envelope"/>
    <property type="evidence" value="ECO:0007669"/>
    <property type="project" value="UniProtKB-SubCell"/>
</dbReference>
<sequence>MKVFWLALALLSWTAIEARCESIRIGTEGNYPPFSYRNADGRLTGFEVDLGNRLCDIVDVSCEWETMKFGDLVPALLAGRIDAIMGSVAITAERRKYLSFSAKYYSTPIRFIAERNLTLTINPAELAGRRIGAGKGTVHADYIARHLSAAVEPTLYADHDEMLSALIEGRLDLVLGDGLALWSFLNTPQGAAFNWVGSPIYTDEGIGMVLRPDDHDLRSRFDGAIDKVLRNGTYLRVNARYFPFNIY</sequence>
<comment type="caution">
    <text evidence="6">The sequence shown here is derived from an EMBL/GenBank/DDBJ whole genome shotgun (WGS) entry which is preliminary data.</text>
</comment>
<proteinExistence type="inferred from homology"/>
<evidence type="ECO:0000256" key="4">
    <source>
        <dbReference type="RuleBase" id="RU003744"/>
    </source>
</evidence>
<comment type="similarity">
    <text evidence="2 4">Belongs to the bacterial solute-binding protein 3 family.</text>
</comment>
<protein>
    <submittedName>
        <fullName evidence="6">Amino acid ABC transporter</fullName>
    </submittedName>
</protein>
<comment type="subcellular location">
    <subcellularLocation>
        <location evidence="1">Cell envelope</location>
    </subcellularLocation>
</comment>
<gene>
    <name evidence="6" type="ORF">SAE02_12710</name>
</gene>